<organism evidence="2">
    <name type="scientific">Sesamum angustifolium</name>
    <dbReference type="NCBI Taxonomy" id="2727405"/>
    <lineage>
        <taxon>Eukaryota</taxon>
        <taxon>Viridiplantae</taxon>
        <taxon>Streptophyta</taxon>
        <taxon>Embryophyta</taxon>
        <taxon>Tracheophyta</taxon>
        <taxon>Spermatophyta</taxon>
        <taxon>Magnoliopsida</taxon>
        <taxon>eudicotyledons</taxon>
        <taxon>Gunneridae</taxon>
        <taxon>Pentapetalae</taxon>
        <taxon>asterids</taxon>
        <taxon>lamiids</taxon>
        <taxon>Lamiales</taxon>
        <taxon>Pedaliaceae</taxon>
        <taxon>Sesamum</taxon>
    </lineage>
</organism>
<dbReference type="EMBL" id="JACGWK010000010">
    <property type="protein sequence ID" value="KAL0331632.1"/>
    <property type="molecule type" value="Genomic_DNA"/>
</dbReference>
<dbReference type="AlphaFoldDB" id="A0AAW2MMB3"/>
<keyword evidence="1" id="KW-0812">Transmembrane</keyword>
<keyword evidence="1" id="KW-1133">Transmembrane helix</keyword>
<name>A0AAW2MMB3_9LAMI</name>
<proteinExistence type="predicted"/>
<evidence type="ECO:0000313" key="2">
    <source>
        <dbReference type="EMBL" id="KAL0331632.1"/>
    </source>
</evidence>
<gene>
    <name evidence="2" type="ORF">Sangu_1708700</name>
</gene>
<feature type="transmembrane region" description="Helical" evidence="1">
    <location>
        <begin position="20"/>
        <end position="39"/>
    </location>
</feature>
<protein>
    <submittedName>
        <fullName evidence="2">Mitochondrial protein</fullName>
    </submittedName>
</protein>
<sequence length="139" mass="15694">MAAATRVDVQTSFLSRKRVLIQSVILSIPSYVMSCFVIPDSVLSELESMAAKIFWDQDCNRKIHWVAWSALCKSKEDVGLGFKQLRFQNMALLSKQAWRLAVNPQGLAHQVVRAKYFPNSNFLSAQIGSNPSFTWLSIL</sequence>
<reference evidence="2" key="1">
    <citation type="submission" date="2020-06" db="EMBL/GenBank/DDBJ databases">
        <authorList>
            <person name="Li T."/>
            <person name="Hu X."/>
            <person name="Zhang T."/>
            <person name="Song X."/>
            <person name="Zhang H."/>
            <person name="Dai N."/>
            <person name="Sheng W."/>
            <person name="Hou X."/>
            <person name="Wei L."/>
        </authorList>
    </citation>
    <scope>NUCLEOTIDE SEQUENCE</scope>
    <source>
        <strain evidence="2">G01</strain>
        <tissue evidence="2">Leaf</tissue>
    </source>
</reference>
<dbReference type="PANTHER" id="PTHR33116">
    <property type="entry name" value="REVERSE TRANSCRIPTASE ZINC-BINDING DOMAIN-CONTAINING PROTEIN-RELATED-RELATED"/>
    <property type="match status" value="1"/>
</dbReference>
<keyword evidence="1" id="KW-0472">Membrane</keyword>
<evidence type="ECO:0000256" key="1">
    <source>
        <dbReference type="SAM" id="Phobius"/>
    </source>
</evidence>
<comment type="caution">
    <text evidence="2">The sequence shown here is derived from an EMBL/GenBank/DDBJ whole genome shotgun (WGS) entry which is preliminary data.</text>
</comment>
<dbReference type="PANTHER" id="PTHR33116:SF86">
    <property type="entry name" value="REVERSE TRANSCRIPTASE DOMAIN-CONTAINING PROTEIN"/>
    <property type="match status" value="1"/>
</dbReference>
<reference evidence="2" key="2">
    <citation type="journal article" date="2024" name="Plant">
        <title>Genomic evolution and insights into agronomic trait innovations of Sesamum species.</title>
        <authorList>
            <person name="Miao H."/>
            <person name="Wang L."/>
            <person name="Qu L."/>
            <person name="Liu H."/>
            <person name="Sun Y."/>
            <person name="Le M."/>
            <person name="Wang Q."/>
            <person name="Wei S."/>
            <person name="Zheng Y."/>
            <person name="Lin W."/>
            <person name="Duan Y."/>
            <person name="Cao H."/>
            <person name="Xiong S."/>
            <person name="Wang X."/>
            <person name="Wei L."/>
            <person name="Li C."/>
            <person name="Ma Q."/>
            <person name="Ju M."/>
            <person name="Zhao R."/>
            <person name="Li G."/>
            <person name="Mu C."/>
            <person name="Tian Q."/>
            <person name="Mei H."/>
            <person name="Zhang T."/>
            <person name="Gao T."/>
            <person name="Zhang H."/>
        </authorList>
    </citation>
    <scope>NUCLEOTIDE SEQUENCE</scope>
    <source>
        <strain evidence="2">G01</strain>
    </source>
</reference>
<accession>A0AAW2MMB3</accession>